<keyword evidence="1" id="KW-0732">Signal</keyword>
<name>A0ABW4AYL6_9GAMM</name>
<sequence length="258" mass="28614">MRLSRAGFLMLPLLLAACSLPVKQTTTPSTPVEQAVKNDTTNITDQDNKAQVTAPAQEQKADEDTSQEALVPSHQELIKEFDSIRTVANQNIAELKTRSGAVPEKPSIMISDRYDREALMGKIEEVKAYNQTLVAELKALDSRVEQRRQRPQFGDVIQVYLSDLKVESEKDFSAQPLIGNWVRGESRVVRLNENMLMENSTTEPMRLTFTEAYQIVINGTLVGTFGPNNAKHEMSFEASTADLKGSIEGSLATRIQGS</sequence>
<gene>
    <name evidence="2" type="ORF">ACFQ45_03185</name>
</gene>
<evidence type="ECO:0000256" key="1">
    <source>
        <dbReference type="SAM" id="SignalP"/>
    </source>
</evidence>
<feature type="chain" id="PRO_5045654669" description="DUF3450 domain-containing protein" evidence="1">
    <location>
        <begin position="25"/>
        <end position="258"/>
    </location>
</feature>
<keyword evidence="3" id="KW-1185">Reference proteome</keyword>
<evidence type="ECO:0008006" key="4">
    <source>
        <dbReference type="Google" id="ProtNLM"/>
    </source>
</evidence>
<evidence type="ECO:0000313" key="2">
    <source>
        <dbReference type="EMBL" id="MFD1382351.1"/>
    </source>
</evidence>
<reference evidence="3" key="1">
    <citation type="journal article" date="2019" name="Int. J. Syst. Evol. Microbiol.">
        <title>The Global Catalogue of Microorganisms (GCM) 10K type strain sequencing project: providing services to taxonomists for standard genome sequencing and annotation.</title>
        <authorList>
            <consortium name="The Broad Institute Genomics Platform"/>
            <consortium name="The Broad Institute Genome Sequencing Center for Infectious Disease"/>
            <person name="Wu L."/>
            <person name="Ma J."/>
        </authorList>
    </citation>
    <scope>NUCLEOTIDE SEQUENCE [LARGE SCALE GENOMIC DNA]</scope>
    <source>
        <strain evidence="3">JCM 30774</strain>
    </source>
</reference>
<feature type="signal peptide" evidence="1">
    <location>
        <begin position="1"/>
        <end position="24"/>
    </location>
</feature>
<dbReference type="Proteomes" id="UP001597059">
    <property type="component" value="Unassembled WGS sequence"/>
</dbReference>
<comment type="caution">
    <text evidence="2">The sequence shown here is derived from an EMBL/GenBank/DDBJ whole genome shotgun (WGS) entry which is preliminary data.</text>
</comment>
<evidence type="ECO:0000313" key="3">
    <source>
        <dbReference type="Proteomes" id="UP001597059"/>
    </source>
</evidence>
<dbReference type="PROSITE" id="PS51257">
    <property type="entry name" value="PROKAR_LIPOPROTEIN"/>
    <property type="match status" value="1"/>
</dbReference>
<dbReference type="RefSeq" id="WP_377365266.1">
    <property type="nucleotide sequence ID" value="NZ_JBHTMN010000004.1"/>
</dbReference>
<organism evidence="2 3">
    <name type="scientific">Rhodanobacter aciditrophus</name>
    <dbReference type="NCBI Taxonomy" id="1623218"/>
    <lineage>
        <taxon>Bacteria</taxon>
        <taxon>Pseudomonadati</taxon>
        <taxon>Pseudomonadota</taxon>
        <taxon>Gammaproteobacteria</taxon>
        <taxon>Lysobacterales</taxon>
        <taxon>Rhodanobacteraceae</taxon>
        <taxon>Rhodanobacter</taxon>
    </lineage>
</organism>
<proteinExistence type="predicted"/>
<protein>
    <recommendedName>
        <fullName evidence="4">DUF3450 domain-containing protein</fullName>
    </recommendedName>
</protein>
<accession>A0ABW4AYL6</accession>
<dbReference type="EMBL" id="JBHTMN010000004">
    <property type="protein sequence ID" value="MFD1382351.1"/>
    <property type="molecule type" value="Genomic_DNA"/>
</dbReference>